<organism evidence="3 4">
    <name type="scientific">Haemaphysalis longicornis</name>
    <name type="common">Bush tick</name>
    <dbReference type="NCBI Taxonomy" id="44386"/>
    <lineage>
        <taxon>Eukaryota</taxon>
        <taxon>Metazoa</taxon>
        <taxon>Ecdysozoa</taxon>
        <taxon>Arthropoda</taxon>
        <taxon>Chelicerata</taxon>
        <taxon>Arachnida</taxon>
        <taxon>Acari</taxon>
        <taxon>Parasitiformes</taxon>
        <taxon>Ixodida</taxon>
        <taxon>Ixodoidea</taxon>
        <taxon>Ixodidae</taxon>
        <taxon>Haemaphysalinae</taxon>
        <taxon>Haemaphysalis</taxon>
    </lineage>
</organism>
<evidence type="ECO:0000313" key="3">
    <source>
        <dbReference type="EMBL" id="KAH9376080.1"/>
    </source>
</evidence>
<name>A0A9J6GNC2_HAELO</name>
<dbReference type="EMBL" id="JABSTR010000007">
    <property type="protein sequence ID" value="KAH9376080.1"/>
    <property type="molecule type" value="Genomic_DNA"/>
</dbReference>
<dbReference type="VEuPathDB" id="VectorBase:HLOH_049308"/>
<dbReference type="OMA" id="CHECVAS"/>
<keyword evidence="2" id="KW-0472">Membrane</keyword>
<dbReference type="OrthoDB" id="6496541at2759"/>
<accession>A0A9J6GNC2</accession>
<dbReference type="Proteomes" id="UP000821853">
    <property type="component" value="Chromosome 5"/>
</dbReference>
<dbReference type="AlphaFoldDB" id="A0A9J6GNC2"/>
<evidence type="ECO:0000256" key="2">
    <source>
        <dbReference type="SAM" id="Phobius"/>
    </source>
</evidence>
<keyword evidence="4" id="KW-1185">Reference proteome</keyword>
<evidence type="ECO:0000256" key="1">
    <source>
        <dbReference type="SAM" id="MobiDB-lite"/>
    </source>
</evidence>
<proteinExistence type="predicted"/>
<evidence type="ECO:0000313" key="4">
    <source>
        <dbReference type="Proteomes" id="UP000821853"/>
    </source>
</evidence>
<sequence>MEVANNFAEQPPVPVSEAPGSSEHRSLGTDIELARGISPDNGSIIWDPKPCGCSGDGPKCHECVASSKASVKIKMESWSIEKTVFLGVILVAFFVWAVVFGVCLNVYKL</sequence>
<feature type="region of interest" description="Disordered" evidence="1">
    <location>
        <begin position="1"/>
        <end position="26"/>
    </location>
</feature>
<reference evidence="3 4" key="1">
    <citation type="journal article" date="2020" name="Cell">
        <title>Large-Scale Comparative Analyses of Tick Genomes Elucidate Their Genetic Diversity and Vector Capacities.</title>
        <authorList>
            <consortium name="Tick Genome and Microbiome Consortium (TIGMIC)"/>
            <person name="Jia N."/>
            <person name="Wang J."/>
            <person name="Shi W."/>
            <person name="Du L."/>
            <person name="Sun Y."/>
            <person name="Zhan W."/>
            <person name="Jiang J.F."/>
            <person name="Wang Q."/>
            <person name="Zhang B."/>
            <person name="Ji P."/>
            <person name="Bell-Sakyi L."/>
            <person name="Cui X.M."/>
            <person name="Yuan T.T."/>
            <person name="Jiang B.G."/>
            <person name="Yang W.F."/>
            <person name="Lam T.T."/>
            <person name="Chang Q.C."/>
            <person name="Ding S.J."/>
            <person name="Wang X.J."/>
            <person name="Zhu J.G."/>
            <person name="Ruan X.D."/>
            <person name="Zhao L."/>
            <person name="Wei J.T."/>
            <person name="Ye R.Z."/>
            <person name="Que T.C."/>
            <person name="Du C.H."/>
            <person name="Zhou Y.H."/>
            <person name="Cheng J.X."/>
            <person name="Dai P.F."/>
            <person name="Guo W.B."/>
            <person name="Han X.H."/>
            <person name="Huang E.J."/>
            <person name="Li L.F."/>
            <person name="Wei W."/>
            <person name="Gao Y.C."/>
            <person name="Liu J.Z."/>
            <person name="Shao H.Z."/>
            <person name="Wang X."/>
            <person name="Wang C.C."/>
            <person name="Yang T.C."/>
            <person name="Huo Q.B."/>
            <person name="Li W."/>
            <person name="Chen H.Y."/>
            <person name="Chen S.E."/>
            <person name="Zhou L.G."/>
            <person name="Ni X.B."/>
            <person name="Tian J.H."/>
            <person name="Sheng Y."/>
            <person name="Liu T."/>
            <person name="Pan Y.S."/>
            <person name="Xia L.Y."/>
            <person name="Li J."/>
            <person name="Zhao F."/>
            <person name="Cao W.C."/>
        </authorList>
    </citation>
    <scope>NUCLEOTIDE SEQUENCE [LARGE SCALE GENOMIC DNA]</scope>
    <source>
        <strain evidence="3">HaeL-2018</strain>
    </source>
</reference>
<keyword evidence="2" id="KW-1133">Transmembrane helix</keyword>
<comment type="caution">
    <text evidence="3">The sequence shown here is derived from an EMBL/GenBank/DDBJ whole genome shotgun (WGS) entry which is preliminary data.</text>
</comment>
<protein>
    <submittedName>
        <fullName evidence="3">Uncharacterized protein</fullName>
    </submittedName>
</protein>
<keyword evidence="2" id="KW-0812">Transmembrane</keyword>
<feature type="transmembrane region" description="Helical" evidence="2">
    <location>
        <begin position="84"/>
        <end position="107"/>
    </location>
</feature>
<gene>
    <name evidence="3" type="ORF">HPB48_012283</name>
</gene>